<accession>A0A9W9XX60</accession>
<gene>
    <name evidence="1" type="ORF">N7463_007847</name>
</gene>
<keyword evidence="2" id="KW-1185">Reference proteome</keyword>
<name>A0A9W9XX60_9EURO</name>
<dbReference type="AlphaFoldDB" id="A0A9W9XX60"/>
<reference evidence="1" key="1">
    <citation type="submission" date="2022-12" db="EMBL/GenBank/DDBJ databases">
        <authorList>
            <person name="Petersen C."/>
        </authorList>
    </citation>
    <scope>NUCLEOTIDE SEQUENCE</scope>
    <source>
        <strain evidence="1">IBT 29495</strain>
    </source>
</reference>
<proteinExistence type="predicted"/>
<organism evidence="1 2">
    <name type="scientific">Penicillium fimorum</name>
    <dbReference type="NCBI Taxonomy" id="1882269"/>
    <lineage>
        <taxon>Eukaryota</taxon>
        <taxon>Fungi</taxon>
        <taxon>Dikarya</taxon>
        <taxon>Ascomycota</taxon>
        <taxon>Pezizomycotina</taxon>
        <taxon>Eurotiomycetes</taxon>
        <taxon>Eurotiomycetidae</taxon>
        <taxon>Eurotiales</taxon>
        <taxon>Aspergillaceae</taxon>
        <taxon>Penicillium</taxon>
    </lineage>
</organism>
<evidence type="ECO:0000313" key="2">
    <source>
        <dbReference type="Proteomes" id="UP001149954"/>
    </source>
</evidence>
<dbReference type="Proteomes" id="UP001149954">
    <property type="component" value="Unassembled WGS sequence"/>
</dbReference>
<evidence type="ECO:0000313" key="1">
    <source>
        <dbReference type="EMBL" id="KAJ5504973.1"/>
    </source>
</evidence>
<reference evidence="1" key="2">
    <citation type="journal article" date="2023" name="IMA Fungus">
        <title>Comparative genomic study of the Penicillium genus elucidates a diverse pangenome and 15 lateral gene transfer events.</title>
        <authorList>
            <person name="Petersen C."/>
            <person name="Sorensen T."/>
            <person name="Nielsen M.R."/>
            <person name="Sondergaard T.E."/>
            <person name="Sorensen J.L."/>
            <person name="Fitzpatrick D.A."/>
            <person name="Frisvad J.C."/>
            <person name="Nielsen K.L."/>
        </authorList>
    </citation>
    <scope>NUCLEOTIDE SEQUENCE</scope>
    <source>
        <strain evidence="1">IBT 29495</strain>
    </source>
</reference>
<comment type="caution">
    <text evidence="1">The sequence shown here is derived from an EMBL/GenBank/DDBJ whole genome shotgun (WGS) entry which is preliminary data.</text>
</comment>
<protein>
    <submittedName>
        <fullName evidence="1">Uncharacterized protein</fullName>
    </submittedName>
</protein>
<dbReference type="EMBL" id="JAPWDS010000003">
    <property type="protein sequence ID" value="KAJ5504973.1"/>
    <property type="molecule type" value="Genomic_DNA"/>
</dbReference>
<sequence>MANRILPLLQALDFLLFHSILDSGLKANFVKRTLHPPLGARFHPHALCTIEDVDSHKHAIQSSMVKK</sequence>